<feature type="transmembrane region" description="Helical" evidence="1">
    <location>
        <begin position="339"/>
        <end position="366"/>
    </location>
</feature>
<proteinExistence type="predicted"/>
<name>A0A1H6E647_9ACTN</name>
<feature type="transmembrane region" description="Helical" evidence="1">
    <location>
        <begin position="93"/>
        <end position="118"/>
    </location>
</feature>
<gene>
    <name evidence="2" type="ORF">SAMN05216223_12683</name>
</gene>
<feature type="transmembrane region" description="Helical" evidence="1">
    <location>
        <begin position="51"/>
        <end position="72"/>
    </location>
</feature>
<accession>A0A1H6E647</accession>
<evidence type="ECO:0000256" key="1">
    <source>
        <dbReference type="SAM" id="Phobius"/>
    </source>
</evidence>
<keyword evidence="3" id="KW-1185">Reference proteome</keyword>
<keyword evidence="1" id="KW-1133">Transmembrane helix</keyword>
<dbReference type="AlphaFoldDB" id="A0A1H6E647"/>
<organism evidence="2 3">
    <name type="scientific">Actinacidiphila yanglinensis</name>
    <dbReference type="NCBI Taxonomy" id="310779"/>
    <lineage>
        <taxon>Bacteria</taxon>
        <taxon>Bacillati</taxon>
        <taxon>Actinomycetota</taxon>
        <taxon>Actinomycetes</taxon>
        <taxon>Kitasatosporales</taxon>
        <taxon>Streptomycetaceae</taxon>
        <taxon>Actinacidiphila</taxon>
    </lineage>
</organism>
<feature type="transmembrane region" description="Helical" evidence="1">
    <location>
        <begin position="177"/>
        <end position="198"/>
    </location>
</feature>
<keyword evidence="1" id="KW-0472">Membrane</keyword>
<dbReference type="Proteomes" id="UP000236754">
    <property type="component" value="Unassembled WGS sequence"/>
</dbReference>
<sequence>MLSLRLLRGARPAALARWALVALASWGTGLLLLAALGWALAHPKGGASDAVVRLGWCVVPVVVTVQLAVAVGRAQPGAWPRPGLAAVGLGRTGVVLLAAATATLVCAFGSALALVTFLQLRGDITGVPYHGVGPGLLATGRSLPAAGAVTLLALVPVATGAASAARLRTGGEAADGVPGGLPWGVALVATGLAIEVTAPDGHTLALPSGMGAIAPAAVGGWVLTAAGLVLAGPGLVHGCGRLLAAFRPGGLRLLSGRGLQHEARRLGRPLGLLSATSAAALSGYGLQQHTGRTLGPVTTFAATLVAVCVLASAAVAAVESRSARMPSNTALRELAAPASLLRASAAIRVGILVVAFLAPTLLVAALSPRP</sequence>
<evidence type="ECO:0000313" key="3">
    <source>
        <dbReference type="Proteomes" id="UP000236754"/>
    </source>
</evidence>
<feature type="transmembrane region" description="Helical" evidence="1">
    <location>
        <begin position="145"/>
        <end position="165"/>
    </location>
</feature>
<feature type="transmembrane region" description="Helical" evidence="1">
    <location>
        <begin position="218"/>
        <end position="246"/>
    </location>
</feature>
<reference evidence="2 3" key="1">
    <citation type="submission" date="2016-10" db="EMBL/GenBank/DDBJ databases">
        <authorList>
            <person name="de Groot N.N."/>
        </authorList>
    </citation>
    <scope>NUCLEOTIDE SEQUENCE [LARGE SCALE GENOMIC DNA]</scope>
    <source>
        <strain evidence="2 3">CGMCC 4.2023</strain>
    </source>
</reference>
<evidence type="ECO:0000313" key="2">
    <source>
        <dbReference type="EMBL" id="SEG92741.1"/>
    </source>
</evidence>
<dbReference type="RefSeq" id="WP_103890410.1">
    <property type="nucleotide sequence ID" value="NZ_FNVU01000026.1"/>
</dbReference>
<protein>
    <submittedName>
        <fullName evidence="2">Uncharacterized protein</fullName>
    </submittedName>
</protein>
<feature type="transmembrane region" description="Helical" evidence="1">
    <location>
        <begin position="298"/>
        <end position="318"/>
    </location>
</feature>
<dbReference type="OrthoDB" id="4216285at2"/>
<dbReference type="EMBL" id="FNVU01000026">
    <property type="protein sequence ID" value="SEG92741.1"/>
    <property type="molecule type" value="Genomic_DNA"/>
</dbReference>
<keyword evidence="1" id="KW-0812">Transmembrane</keyword>